<comment type="caution">
    <text evidence="2">The sequence shown here is derived from an EMBL/GenBank/DDBJ whole genome shotgun (WGS) entry which is preliminary data.</text>
</comment>
<accession>J2JTF6</accession>
<keyword evidence="1" id="KW-1133">Transmembrane helix</keyword>
<dbReference type="OrthoDB" id="1151358at2"/>
<dbReference type="PATRIC" id="fig|1144316.3.peg.2525"/>
<evidence type="ECO:0000256" key="1">
    <source>
        <dbReference type="SAM" id="Phobius"/>
    </source>
</evidence>
<sequence>MKAQRQTPAYFFKVLPFIFLAFLGGMVTMGTMIYVMSPVTDVNFDLKNPFLAIMLIVMIGGIFGSNLMYNSLKNKIEIQDSTESKVTKIQRAIIMRFAFVEGPALLGIVFYLKEVNLVFLMLSAMMVLYFLTLRPSKEKILNDMNLTSDERREFE</sequence>
<keyword evidence="3" id="KW-1185">Reference proteome</keyword>
<evidence type="ECO:0000313" key="2">
    <source>
        <dbReference type="EMBL" id="EJL71115.1"/>
    </source>
</evidence>
<feature type="transmembrane region" description="Helical" evidence="1">
    <location>
        <begin position="49"/>
        <end position="72"/>
    </location>
</feature>
<keyword evidence="1" id="KW-0812">Transmembrane</keyword>
<feature type="transmembrane region" description="Helical" evidence="1">
    <location>
        <begin position="12"/>
        <end position="37"/>
    </location>
</feature>
<dbReference type="Proteomes" id="UP000007509">
    <property type="component" value="Unassembled WGS sequence"/>
</dbReference>
<feature type="transmembrane region" description="Helical" evidence="1">
    <location>
        <begin position="93"/>
        <end position="111"/>
    </location>
</feature>
<keyword evidence="1" id="KW-0472">Membrane</keyword>
<dbReference type="RefSeq" id="WP_007844098.1">
    <property type="nucleotide sequence ID" value="NZ_AKJY01000045.1"/>
</dbReference>
<name>J2JTF6_9FLAO</name>
<organism evidence="2 3">
    <name type="scientific">Chryseobacterium populi</name>
    <dbReference type="NCBI Taxonomy" id="1144316"/>
    <lineage>
        <taxon>Bacteria</taxon>
        <taxon>Pseudomonadati</taxon>
        <taxon>Bacteroidota</taxon>
        <taxon>Flavobacteriia</taxon>
        <taxon>Flavobacteriales</taxon>
        <taxon>Weeksellaceae</taxon>
        <taxon>Chryseobacterium group</taxon>
        <taxon>Chryseobacterium</taxon>
    </lineage>
</organism>
<gene>
    <name evidence="2" type="ORF">PMI13_02506</name>
</gene>
<reference evidence="2 3" key="1">
    <citation type="journal article" date="2012" name="J. Bacteriol.">
        <title>Twenty-one genome sequences from Pseudomonas species and 19 genome sequences from diverse bacteria isolated from the rhizosphere and endosphere of Populus deltoides.</title>
        <authorList>
            <person name="Brown S.D."/>
            <person name="Utturkar S.M."/>
            <person name="Klingeman D.M."/>
            <person name="Johnson C.M."/>
            <person name="Martin S.L."/>
            <person name="Land M.L."/>
            <person name="Lu T.Y."/>
            <person name="Schadt C.W."/>
            <person name="Doktycz M.J."/>
            <person name="Pelletier D.A."/>
        </authorList>
    </citation>
    <scope>NUCLEOTIDE SEQUENCE [LARGE SCALE GENOMIC DNA]</scope>
    <source>
        <strain evidence="2 3">CF314</strain>
    </source>
</reference>
<feature type="transmembrane region" description="Helical" evidence="1">
    <location>
        <begin position="117"/>
        <end position="133"/>
    </location>
</feature>
<dbReference type="AlphaFoldDB" id="J2JTF6"/>
<evidence type="ECO:0000313" key="3">
    <source>
        <dbReference type="Proteomes" id="UP000007509"/>
    </source>
</evidence>
<protein>
    <submittedName>
        <fullName evidence="2">Uncharacterized protein</fullName>
    </submittedName>
</protein>
<proteinExistence type="predicted"/>
<dbReference type="EMBL" id="AKJY01000045">
    <property type="protein sequence ID" value="EJL71115.1"/>
    <property type="molecule type" value="Genomic_DNA"/>
</dbReference>